<dbReference type="EMBL" id="CP109635">
    <property type="protein sequence ID" value="UYT10483.1"/>
    <property type="molecule type" value="Genomic_DNA"/>
</dbReference>
<dbReference type="PANTHER" id="PTHR43673">
    <property type="entry name" value="NAD(P)H NITROREDUCTASE YDGI-RELATED"/>
    <property type="match status" value="1"/>
</dbReference>
<evidence type="ECO:0000256" key="1">
    <source>
        <dbReference type="ARBA" id="ARBA00007118"/>
    </source>
</evidence>
<dbReference type="Proteomes" id="UP001164042">
    <property type="component" value="Chromosome"/>
</dbReference>
<organism evidence="6 9">
    <name type="scientific">Lactococcus garvieae</name>
    <dbReference type="NCBI Taxonomy" id="1363"/>
    <lineage>
        <taxon>Bacteria</taxon>
        <taxon>Bacillati</taxon>
        <taxon>Bacillota</taxon>
        <taxon>Bacilli</taxon>
        <taxon>Lactobacillales</taxon>
        <taxon>Streptococcaceae</taxon>
        <taxon>Lactococcus</taxon>
    </lineage>
</organism>
<evidence type="ECO:0000259" key="3">
    <source>
        <dbReference type="Pfam" id="PF00881"/>
    </source>
</evidence>
<dbReference type="Proteomes" id="UP001157396">
    <property type="component" value="Unassembled WGS sequence"/>
</dbReference>
<evidence type="ECO:0000313" key="7">
    <source>
        <dbReference type="EMBL" id="UYT10483.1"/>
    </source>
</evidence>
<dbReference type="EMBL" id="FOTJ01000003">
    <property type="protein sequence ID" value="SFL27152.1"/>
    <property type="molecule type" value="Genomic_DNA"/>
</dbReference>
<evidence type="ECO:0000313" key="9">
    <source>
        <dbReference type="Proteomes" id="UP000181969"/>
    </source>
</evidence>
<name>A0A178BFT0_9LACT</name>
<evidence type="ECO:0000313" key="5">
    <source>
        <dbReference type="EMBL" id="MDH7959774.1"/>
    </source>
</evidence>
<dbReference type="Proteomes" id="UP000181969">
    <property type="component" value="Unassembled WGS sequence"/>
</dbReference>
<evidence type="ECO:0000256" key="2">
    <source>
        <dbReference type="ARBA" id="ARBA00023002"/>
    </source>
</evidence>
<keyword evidence="2" id="KW-0560">Oxidoreductase</keyword>
<dbReference type="InterPro" id="IPR029479">
    <property type="entry name" value="Nitroreductase"/>
</dbReference>
<sequence length="203" mass="23107">MDFVKINKERHAVKTFDGKKIPTVDVKQIISAASLAPSAHNIQPWHFVIVESEQKRQELLSVVHGKNGQQVKEAGAVIAIFSDTNLSERSSEIARTGAGEMDSEQLQRFNSRYPQMFENMDEMMEASYLSLNIGFVTMNLMYVIKNRGYEGNIILGFERTERVNEILEVDKRYRPELLVVLGSSEAKGQASYRLPQQNIIEIR</sequence>
<reference evidence="5" key="5">
    <citation type="submission" date="2023-04" db="EMBL/GenBank/DDBJ databases">
        <title>Genomic analysis of Lactococcus garvieae isolates.</title>
        <authorList>
            <person name="Zhanghang C."/>
        </authorList>
    </citation>
    <scope>NUCLEOTIDE SEQUENCE</scope>
    <source>
        <strain evidence="5">ZB-1</strain>
    </source>
</reference>
<dbReference type="EMBL" id="CP118627">
    <property type="protein sequence ID" value="WEA13795.1"/>
    <property type="molecule type" value="Genomic_DNA"/>
</dbReference>
<dbReference type="EMBL" id="BLXU01000002">
    <property type="protein sequence ID" value="GFO51241.1"/>
    <property type="molecule type" value="Genomic_DNA"/>
</dbReference>
<dbReference type="Gene3D" id="3.40.109.10">
    <property type="entry name" value="NADH Oxidase"/>
    <property type="match status" value="1"/>
</dbReference>
<dbReference type="OrthoDB" id="9782629at2"/>
<accession>A0A178BFT0</accession>
<dbReference type="PATRIC" id="fig|1363.32.peg.1361"/>
<reference evidence="6 9" key="1">
    <citation type="submission" date="2016-10" db="EMBL/GenBank/DDBJ databases">
        <authorList>
            <person name="de Groot N.N."/>
        </authorList>
    </citation>
    <scope>NUCLEOTIDE SEQUENCE [LARGE SCALE GENOMIC DNA]</scope>
    <source>
        <strain evidence="6 9">M79</strain>
    </source>
</reference>
<dbReference type="Proteomes" id="UP001217324">
    <property type="component" value="Chromosome"/>
</dbReference>
<protein>
    <submittedName>
        <fullName evidence="5">Nitroreductase family protein</fullName>
    </submittedName>
    <submittedName>
        <fullName evidence="4">Oxidoreductase</fullName>
    </submittedName>
</protein>
<dbReference type="SUPFAM" id="SSF55469">
    <property type="entry name" value="FMN-dependent nitroreductase-like"/>
    <property type="match status" value="1"/>
</dbReference>
<evidence type="ECO:0000313" key="4">
    <source>
        <dbReference type="EMBL" id="GFO51241.1"/>
    </source>
</evidence>
<dbReference type="GeneID" id="75142878"/>
<reference evidence="8" key="4">
    <citation type="submission" date="2023-02" db="EMBL/GenBank/DDBJ databases">
        <title>Comparative genomics and fermentation flavor characterization of five lactic acid bacteria reveal flavor biosynthesis metabolic pathways in fermented muskmelon puree.</title>
        <authorList>
            <person name="Yuan L."/>
            <person name="Li M."/>
            <person name="Xu X."/>
            <person name="Lao F."/>
            <person name="Wu J."/>
        </authorList>
    </citation>
    <scope>NUCLEOTIDE SEQUENCE</scope>
    <source>
        <strain evidence="8">Pa-2</strain>
    </source>
</reference>
<proteinExistence type="inferred from homology"/>
<dbReference type="InterPro" id="IPR000415">
    <property type="entry name" value="Nitroreductase-like"/>
</dbReference>
<comment type="similarity">
    <text evidence="1">Belongs to the nitroreductase family.</text>
</comment>
<dbReference type="EMBL" id="JARYTV010000003">
    <property type="protein sequence ID" value="MDH7959774.1"/>
    <property type="molecule type" value="Genomic_DNA"/>
</dbReference>
<feature type="domain" description="Nitroreductase" evidence="3">
    <location>
        <begin position="8"/>
        <end position="182"/>
    </location>
</feature>
<dbReference type="Pfam" id="PF00881">
    <property type="entry name" value="Nitroreductase"/>
    <property type="match status" value="1"/>
</dbReference>
<dbReference type="RefSeq" id="WP_019293036.1">
    <property type="nucleotide sequence ID" value="NZ_AP026069.1"/>
</dbReference>
<evidence type="ECO:0000313" key="8">
    <source>
        <dbReference type="EMBL" id="WEA13795.1"/>
    </source>
</evidence>
<evidence type="ECO:0000313" key="6">
    <source>
        <dbReference type="EMBL" id="SFL27152.1"/>
    </source>
</evidence>
<dbReference type="CDD" id="cd02137">
    <property type="entry name" value="MhqN-like"/>
    <property type="match status" value="1"/>
</dbReference>
<dbReference type="Proteomes" id="UP000504756">
    <property type="component" value="Unassembled WGS sequence"/>
</dbReference>
<reference evidence="7" key="3">
    <citation type="submission" date="2022-10" db="EMBL/GenBank/DDBJ databases">
        <title>Genome assembly of Lactococcus garvieae isolates from cricket gut.</title>
        <authorList>
            <person name="Luecke A.R."/>
            <person name="Brown A.M.V."/>
            <person name="Wakeman C.A."/>
        </authorList>
    </citation>
    <scope>NUCLEOTIDE SEQUENCE</scope>
    <source>
        <strain evidence="7">Alexii-11_2</strain>
    </source>
</reference>
<dbReference type="GO" id="GO:0016491">
    <property type="term" value="F:oxidoreductase activity"/>
    <property type="evidence" value="ECO:0007669"/>
    <property type="project" value="UniProtKB-KW"/>
</dbReference>
<dbReference type="AlphaFoldDB" id="A0A178BFT0"/>
<reference evidence="4 10" key="2">
    <citation type="submission" date="2020-06" db="EMBL/GenBank/DDBJ databases">
        <title>Draft genome sequence of Lactic acid bacteria from Okinawan-style tofu.</title>
        <authorList>
            <person name="Takara I."/>
            <person name="Ikematsu S."/>
        </authorList>
    </citation>
    <scope>NUCLEOTIDE SEQUENCE [LARGE SCALE GENOMIC DNA]</scope>
    <source>
        <strain evidence="10">lg38</strain>
        <strain evidence="4">Lg38</strain>
    </source>
</reference>
<evidence type="ECO:0000313" key="10">
    <source>
        <dbReference type="Proteomes" id="UP000504756"/>
    </source>
</evidence>
<gene>
    <name evidence="4" type="primary">ybiE_1</name>
    <name evidence="4" type="ORF">ikelab_05160</name>
    <name evidence="7" type="ORF">OF801_00660</name>
    <name evidence="8" type="ORF">PWF74_09975</name>
    <name evidence="5" type="ORF">QHR29_04770</name>
    <name evidence="6" type="ORF">SAMN05216438_103177</name>
</gene>
<dbReference type="PANTHER" id="PTHR43673:SF10">
    <property type="entry name" value="NADH DEHYDROGENASE_NAD(P)H NITROREDUCTASE XCC3605-RELATED"/>
    <property type="match status" value="1"/>
</dbReference>